<name>A0A0B6S808_BURPL</name>
<reference evidence="2 3" key="2">
    <citation type="journal article" date="2016" name="Appl. Microbiol. Biotechnol.">
        <title>Mutations improving production and secretion of extracellular lipase by Burkholderia glumae PG1.</title>
        <authorList>
            <person name="Knapp A."/>
            <person name="Voget S."/>
            <person name="Gao R."/>
            <person name="Zaburannyi N."/>
            <person name="Krysciak D."/>
            <person name="Breuer M."/>
            <person name="Hauer B."/>
            <person name="Streit W.R."/>
            <person name="Muller R."/>
            <person name="Daniel R."/>
            <person name="Jaeger K.E."/>
        </authorList>
    </citation>
    <scope>NUCLEOTIDE SEQUENCE [LARGE SCALE GENOMIC DNA]</scope>
    <source>
        <strain evidence="2 3">PG1</strain>
    </source>
</reference>
<accession>A0A0B6S808</accession>
<dbReference type="Gene3D" id="3.10.400.10">
    <property type="entry name" value="Sulfate adenylyltransferase"/>
    <property type="match status" value="1"/>
</dbReference>
<dbReference type="SUPFAM" id="SSF88697">
    <property type="entry name" value="PUA domain-like"/>
    <property type="match status" value="1"/>
</dbReference>
<protein>
    <recommendedName>
        <fullName evidence="1">ASCH domain-containing protein</fullName>
    </recommendedName>
</protein>
<dbReference type="EMBL" id="CP002581">
    <property type="protein sequence ID" value="AJK48361.1"/>
    <property type="molecule type" value="Genomic_DNA"/>
</dbReference>
<dbReference type="RefSeq" id="WP_052498382.1">
    <property type="nucleotide sequence ID" value="NZ_BSTO01000012.1"/>
</dbReference>
<keyword evidence="3" id="KW-1185">Reference proteome</keyword>
<dbReference type="Pfam" id="PF04266">
    <property type="entry name" value="ASCH"/>
    <property type="match status" value="1"/>
</dbReference>
<dbReference type="PANTHER" id="PTHR39203:SF1">
    <property type="entry name" value="CYTOPLASMIC PROTEIN"/>
    <property type="match status" value="1"/>
</dbReference>
<dbReference type="Proteomes" id="UP000031838">
    <property type="component" value="Chromosome 2"/>
</dbReference>
<feature type="domain" description="ASCH" evidence="1">
    <location>
        <begin position="33"/>
        <end position="150"/>
    </location>
</feature>
<dbReference type="InterPro" id="IPR009326">
    <property type="entry name" value="DUF984"/>
</dbReference>
<sequence length="159" mass="17255">MTEDVEALVAELARRGVAVPAGNVRIGGFGDSEALSESLIACVLTGVKRGTCSLAWSWEADGEPLPRAGDIEIVLDWHGRPAAVLRTLDVRIVPFDQVTAEFAASEGEADLSLAHWQTEHWRFFTDECARIGRVADGTMPLVCETFALLHALARPPRCE</sequence>
<organism evidence="2 3">
    <name type="scientific">Burkholderia plantarii</name>
    <dbReference type="NCBI Taxonomy" id="41899"/>
    <lineage>
        <taxon>Bacteria</taxon>
        <taxon>Pseudomonadati</taxon>
        <taxon>Pseudomonadota</taxon>
        <taxon>Betaproteobacteria</taxon>
        <taxon>Burkholderiales</taxon>
        <taxon>Burkholderiaceae</taxon>
        <taxon>Burkholderia</taxon>
    </lineage>
</organism>
<dbReference type="InterPro" id="IPR015947">
    <property type="entry name" value="PUA-like_sf"/>
</dbReference>
<dbReference type="InterPro" id="IPR007374">
    <property type="entry name" value="ASCH_domain"/>
</dbReference>
<dbReference type="KEGG" id="bpla:bpln_2g03070"/>
<dbReference type="HOGENOM" id="CLU_102450_1_0_4"/>
<gene>
    <name evidence="2" type="ORF">BGL_2c02650</name>
</gene>
<dbReference type="CDD" id="cd06553">
    <property type="entry name" value="ASCH_Ef3133_like"/>
    <property type="match status" value="1"/>
</dbReference>
<evidence type="ECO:0000313" key="3">
    <source>
        <dbReference type="Proteomes" id="UP000031838"/>
    </source>
</evidence>
<evidence type="ECO:0000259" key="1">
    <source>
        <dbReference type="SMART" id="SM01022"/>
    </source>
</evidence>
<proteinExistence type="predicted"/>
<evidence type="ECO:0000313" key="2">
    <source>
        <dbReference type="EMBL" id="AJK48361.1"/>
    </source>
</evidence>
<dbReference type="KEGG" id="bgp:BGL_2c02650"/>
<dbReference type="AlphaFoldDB" id="A0A0B6S808"/>
<reference evidence="3" key="1">
    <citation type="submission" date="2011-03" db="EMBL/GenBank/DDBJ databases">
        <authorList>
            <person name="Voget S."/>
            <person name="Streit W.R."/>
            <person name="Jaeger K.E."/>
            <person name="Daniel R."/>
        </authorList>
    </citation>
    <scope>NUCLEOTIDE SEQUENCE [LARGE SCALE GENOMIC DNA]</scope>
    <source>
        <strain evidence="3">PG1</strain>
    </source>
</reference>
<dbReference type="SMART" id="SM01022">
    <property type="entry name" value="ASCH"/>
    <property type="match status" value="1"/>
</dbReference>
<dbReference type="PANTHER" id="PTHR39203">
    <property type="entry name" value="CYTOPLASMIC PROTEIN-RELATED"/>
    <property type="match status" value="1"/>
</dbReference>